<dbReference type="Pfam" id="PF00400">
    <property type="entry name" value="WD40"/>
    <property type="match status" value="2"/>
</dbReference>
<dbReference type="PANTHER" id="PTHR44489:SF11">
    <property type="entry name" value="WD REPEAT DOMAIN 86"/>
    <property type="match status" value="1"/>
</dbReference>
<dbReference type="PRINTS" id="PR00320">
    <property type="entry name" value="GPROTEINBRPT"/>
</dbReference>
<accession>A0A9P6ENZ6</accession>
<dbReference type="PANTHER" id="PTHR44489">
    <property type="match status" value="1"/>
</dbReference>
<sequence length="405" mass="45049">MVESENFLVSEAQLNLGQARKEKAQRLKGVGEPIELLGKPLSIDIHDGIAWIAENTTVVRKLDLETGKTLKVLKGHTGPVASLAFCPKQPGDKKREIIITGSWDRSIKVWNLATQQLISTTPNAHLDFVKSLHVFPKLGLLVSGGSDKIIRFWDISNPESREPLRNMGFISSHTRPVECLDGHSTSDDTASLYTGDTMGVIKAWQLNKEKDSTPPRWTATLKHTYDHHRTRINELRYGNGYLWTASADDTAQVIPSTPEDPSATLAKAPKPLVHPVAVRALLPLDLTDLGEPYLITAAGDVLRTYDVSTIDQPELLGQVDAHWHDITSIRLWNRATTGEDGKTRVEPWIVTTSLDRTIRKWKLSYLLNPPPPLAIIANSNLQPVPEEAALTEEEERELAELMEDD</sequence>
<feature type="repeat" description="WD" evidence="3">
    <location>
        <begin position="73"/>
        <end position="120"/>
    </location>
</feature>
<dbReference type="EMBL" id="MU157832">
    <property type="protein sequence ID" value="KAF9532348.1"/>
    <property type="molecule type" value="Genomic_DNA"/>
</dbReference>
<protein>
    <submittedName>
        <fullName evidence="5">WD40-repeat-containing domain protein</fullName>
    </submittedName>
</protein>
<proteinExistence type="predicted"/>
<dbReference type="InterPro" id="IPR001680">
    <property type="entry name" value="WD40_rpt"/>
</dbReference>
<dbReference type="SMART" id="SM00320">
    <property type="entry name" value="WD40"/>
    <property type="match status" value="5"/>
</dbReference>
<dbReference type="InterPro" id="IPR015943">
    <property type="entry name" value="WD40/YVTN_repeat-like_dom_sf"/>
</dbReference>
<feature type="region of interest" description="Disordered" evidence="4">
    <location>
        <begin position="385"/>
        <end position="405"/>
    </location>
</feature>
<reference evidence="5" key="1">
    <citation type="submission" date="2020-11" db="EMBL/GenBank/DDBJ databases">
        <authorList>
            <consortium name="DOE Joint Genome Institute"/>
            <person name="Ahrendt S."/>
            <person name="Riley R."/>
            <person name="Andreopoulos W."/>
            <person name="Labutti K."/>
            <person name="Pangilinan J."/>
            <person name="Ruiz-Duenas F.J."/>
            <person name="Barrasa J.M."/>
            <person name="Sanchez-Garcia M."/>
            <person name="Camarero S."/>
            <person name="Miyauchi S."/>
            <person name="Serrano A."/>
            <person name="Linde D."/>
            <person name="Babiker R."/>
            <person name="Drula E."/>
            <person name="Ayuso-Fernandez I."/>
            <person name="Pacheco R."/>
            <person name="Padilla G."/>
            <person name="Ferreira P."/>
            <person name="Barriuso J."/>
            <person name="Kellner H."/>
            <person name="Castanera R."/>
            <person name="Alfaro M."/>
            <person name="Ramirez L."/>
            <person name="Pisabarro A.G."/>
            <person name="Kuo A."/>
            <person name="Tritt A."/>
            <person name="Lipzen A."/>
            <person name="He G."/>
            <person name="Yan M."/>
            <person name="Ng V."/>
            <person name="Cullen D."/>
            <person name="Martin F."/>
            <person name="Rosso M.-N."/>
            <person name="Henrissat B."/>
            <person name="Hibbett D."/>
            <person name="Martinez A.T."/>
            <person name="Grigoriev I.V."/>
        </authorList>
    </citation>
    <scope>NUCLEOTIDE SEQUENCE</scope>
    <source>
        <strain evidence="5">CBS 506.95</strain>
    </source>
</reference>
<gene>
    <name evidence="5" type="ORF">CPB83DRAFT_785312</name>
</gene>
<dbReference type="InterPro" id="IPR019775">
    <property type="entry name" value="WD40_repeat_CS"/>
</dbReference>
<dbReference type="Proteomes" id="UP000807306">
    <property type="component" value="Unassembled WGS sequence"/>
</dbReference>
<evidence type="ECO:0000256" key="3">
    <source>
        <dbReference type="PROSITE-ProRule" id="PRU00221"/>
    </source>
</evidence>
<evidence type="ECO:0000256" key="1">
    <source>
        <dbReference type="ARBA" id="ARBA00022574"/>
    </source>
</evidence>
<dbReference type="PROSITE" id="PS50082">
    <property type="entry name" value="WD_REPEATS_2"/>
    <property type="match status" value="2"/>
</dbReference>
<dbReference type="InterPro" id="IPR036322">
    <property type="entry name" value="WD40_repeat_dom_sf"/>
</dbReference>
<evidence type="ECO:0000313" key="5">
    <source>
        <dbReference type="EMBL" id="KAF9532348.1"/>
    </source>
</evidence>
<evidence type="ECO:0000256" key="4">
    <source>
        <dbReference type="SAM" id="MobiDB-lite"/>
    </source>
</evidence>
<comment type="caution">
    <text evidence="5">The sequence shown here is derived from an EMBL/GenBank/DDBJ whole genome shotgun (WGS) entry which is preliminary data.</text>
</comment>
<keyword evidence="1 3" id="KW-0853">WD repeat</keyword>
<organism evidence="5 6">
    <name type="scientific">Crepidotus variabilis</name>
    <dbReference type="NCBI Taxonomy" id="179855"/>
    <lineage>
        <taxon>Eukaryota</taxon>
        <taxon>Fungi</taxon>
        <taxon>Dikarya</taxon>
        <taxon>Basidiomycota</taxon>
        <taxon>Agaricomycotina</taxon>
        <taxon>Agaricomycetes</taxon>
        <taxon>Agaricomycetidae</taxon>
        <taxon>Agaricales</taxon>
        <taxon>Agaricineae</taxon>
        <taxon>Crepidotaceae</taxon>
        <taxon>Crepidotus</taxon>
    </lineage>
</organism>
<evidence type="ECO:0000256" key="2">
    <source>
        <dbReference type="ARBA" id="ARBA00022737"/>
    </source>
</evidence>
<dbReference type="Gene3D" id="2.130.10.10">
    <property type="entry name" value="YVTN repeat-like/Quinoprotein amine dehydrogenase"/>
    <property type="match status" value="2"/>
</dbReference>
<dbReference type="PROSITE" id="PS00678">
    <property type="entry name" value="WD_REPEATS_1"/>
    <property type="match status" value="2"/>
</dbReference>
<dbReference type="InterPro" id="IPR020472">
    <property type="entry name" value="WD40_PAC1"/>
</dbReference>
<dbReference type="PROSITE" id="PS50294">
    <property type="entry name" value="WD_REPEATS_REGION"/>
    <property type="match status" value="2"/>
</dbReference>
<keyword evidence="2" id="KW-0677">Repeat</keyword>
<keyword evidence="6" id="KW-1185">Reference proteome</keyword>
<dbReference type="AlphaFoldDB" id="A0A9P6ENZ6"/>
<dbReference type="InterPro" id="IPR044715">
    <property type="entry name" value="WDR86-like"/>
</dbReference>
<name>A0A9P6ENZ6_9AGAR</name>
<feature type="repeat" description="WD" evidence="3">
    <location>
        <begin position="122"/>
        <end position="163"/>
    </location>
</feature>
<feature type="compositionally biased region" description="Acidic residues" evidence="4">
    <location>
        <begin position="389"/>
        <end position="405"/>
    </location>
</feature>
<dbReference type="SUPFAM" id="SSF50978">
    <property type="entry name" value="WD40 repeat-like"/>
    <property type="match status" value="1"/>
</dbReference>
<dbReference type="OrthoDB" id="6262491at2759"/>
<evidence type="ECO:0000313" key="6">
    <source>
        <dbReference type="Proteomes" id="UP000807306"/>
    </source>
</evidence>